<dbReference type="InterPro" id="IPR008949">
    <property type="entry name" value="Isoprenoid_synthase_dom_sf"/>
</dbReference>
<sequence length="329" mass="37810">MEATSNYKPNQFSCYASLVTVPIFTTQDNPYPKVFIAAHDEFLRAFPEEERIRISKTPHIVQKLFPSVSSWNSIVAMACWLSYSLAFTSRLRTATKNSTLYGLLEILKIFHENGPILEDGQMSSHAGGVWSQSAMLRDFMISLLPLEIVRVVFRRIREVIMAYIEEHLFSSPGSYILKDYLVIRCKTIGLEPCFAILGLDTAHIPLKTSDFLLDHLKTLVNIAIVLQSDLAGLQRDIDHVDSKNIILAPSRSERKATGSRKREIHDYFGEIMGTIWHHNRAHSLAIRFLEKIEKIGSLKEKQQARVLYKLFGTHWHWRYQQEDSIHVPK</sequence>
<proteinExistence type="predicted"/>
<dbReference type="AlphaFoldDB" id="A0A0D2DLZ4"/>
<keyword evidence="2" id="KW-1185">Reference proteome</keyword>
<dbReference type="Gene3D" id="1.10.600.10">
    <property type="entry name" value="Farnesyl Diphosphate Synthase"/>
    <property type="match status" value="1"/>
</dbReference>
<accession>A0A0D2DLZ4</accession>
<evidence type="ECO:0000313" key="2">
    <source>
        <dbReference type="Proteomes" id="UP000053342"/>
    </source>
</evidence>
<dbReference type="OrthoDB" id="1731983at2759"/>
<protein>
    <submittedName>
        <fullName evidence="1">Uncharacterized protein</fullName>
    </submittedName>
</protein>
<dbReference type="HOGENOM" id="CLU_844768_0_0_1"/>
<evidence type="ECO:0000313" key="1">
    <source>
        <dbReference type="EMBL" id="KIW36754.1"/>
    </source>
</evidence>
<dbReference type="VEuPathDB" id="FungiDB:PV06_11050"/>
<dbReference type="EMBL" id="KN847349">
    <property type="protein sequence ID" value="KIW36754.1"/>
    <property type="molecule type" value="Genomic_DNA"/>
</dbReference>
<organism evidence="1 2">
    <name type="scientific">Exophiala oligosperma</name>
    <dbReference type="NCBI Taxonomy" id="215243"/>
    <lineage>
        <taxon>Eukaryota</taxon>
        <taxon>Fungi</taxon>
        <taxon>Dikarya</taxon>
        <taxon>Ascomycota</taxon>
        <taxon>Pezizomycotina</taxon>
        <taxon>Eurotiomycetes</taxon>
        <taxon>Chaetothyriomycetidae</taxon>
        <taxon>Chaetothyriales</taxon>
        <taxon>Herpotrichiellaceae</taxon>
        <taxon>Exophiala</taxon>
    </lineage>
</organism>
<dbReference type="Proteomes" id="UP000053342">
    <property type="component" value="Unassembled WGS sequence"/>
</dbReference>
<dbReference type="GeneID" id="27363124"/>
<gene>
    <name evidence="1" type="ORF">PV06_11050</name>
</gene>
<reference evidence="1 2" key="1">
    <citation type="submission" date="2015-01" db="EMBL/GenBank/DDBJ databases">
        <title>The Genome Sequence of Exophiala oligosperma CBS72588.</title>
        <authorList>
            <consortium name="The Broad Institute Genomics Platform"/>
            <person name="Cuomo C."/>
            <person name="de Hoog S."/>
            <person name="Gorbushina A."/>
            <person name="Stielow B."/>
            <person name="Teixiera M."/>
            <person name="Abouelleil A."/>
            <person name="Chapman S.B."/>
            <person name="Priest M."/>
            <person name="Young S.K."/>
            <person name="Wortman J."/>
            <person name="Nusbaum C."/>
            <person name="Birren B."/>
        </authorList>
    </citation>
    <scope>NUCLEOTIDE SEQUENCE [LARGE SCALE GENOMIC DNA]</scope>
    <source>
        <strain evidence="1 2">CBS 72588</strain>
    </source>
</reference>
<dbReference type="RefSeq" id="XP_016256970.1">
    <property type="nucleotide sequence ID" value="XM_016412657.1"/>
</dbReference>
<dbReference type="SUPFAM" id="SSF48576">
    <property type="entry name" value="Terpenoid synthases"/>
    <property type="match status" value="1"/>
</dbReference>
<name>A0A0D2DLZ4_9EURO</name>